<proteinExistence type="predicted"/>
<organism evidence="3 4">
    <name type="scientific">Nostoc favosum CHAB5714</name>
    <dbReference type="NCBI Taxonomy" id="2780399"/>
    <lineage>
        <taxon>Bacteria</taxon>
        <taxon>Bacillati</taxon>
        <taxon>Cyanobacteriota</taxon>
        <taxon>Cyanophyceae</taxon>
        <taxon>Nostocales</taxon>
        <taxon>Nostocaceae</taxon>
        <taxon>Nostoc</taxon>
        <taxon>Nostoc favosum</taxon>
    </lineage>
</organism>
<dbReference type="SUPFAM" id="SSF51182">
    <property type="entry name" value="RmlC-like cupins"/>
    <property type="match status" value="1"/>
</dbReference>
<dbReference type="RefSeq" id="WP_229484290.1">
    <property type="nucleotide sequence ID" value="NZ_JAIVFQ010000009.1"/>
</dbReference>
<dbReference type="EMBL" id="JAIVFQ010000009">
    <property type="protein sequence ID" value="MCC5599432.1"/>
    <property type="molecule type" value="Genomic_DNA"/>
</dbReference>
<protein>
    <submittedName>
        <fullName evidence="3">AraC family ligand binding domain-containing protein</fullName>
    </submittedName>
</protein>
<comment type="caution">
    <text evidence="3">The sequence shown here is derived from an EMBL/GenBank/DDBJ whole genome shotgun (WGS) entry which is preliminary data.</text>
</comment>
<dbReference type="InterPro" id="IPR011051">
    <property type="entry name" value="RmlC_Cupin_sf"/>
</dbReference>
<keyword evidence="1" id="KW-0238">DNA-binding</keyword>
<sequence>MTDVLAMDLNIEQEIALQKQAQNISLESELFSIPIQDYQQFYCQRFLEATKLDYTMAAHPSSARWVINSIKVNESEKDTHFLFVSEGEVSLNSSNGEFLLRKNCFAAIPGNFSLDGSAQVLVATRLNYTGLFTIGGPIEPLGRLNYIDGCSSTVLINPLRRGEPCLNFLYVPPGVSQTPHTHPSLRIGLVAEGSGTCQVDEGTFKMEQGTVFCLPENKLHSFSAIDNSLRIIIYHPDSDVGPTDDSHTMLNNTFVGEKSAKVLDAIRTK</sequence>
<evidence type="ECO:0000256" key="1">
    <source>
        <dbReference type="ARBA" id="ARBA00023125"/>
    </source>
</evidence>
<gene>
    <name evidence="3" type="ORF">LC586_09415</name>
</gene>
<keyword evidence="4" id="KW-1185">Reference proteome</keyword>
<dbReference type="InterPro" id="IPR014710">
    <property type="entry name" value="RmlC-like_jellyroll"/>
</dbReference>
<name>A0ABS8I5V3_9NOSO</name>
<reference evidence="3 4" key="1">
    <citation type="journal article" date="2021" name="Microorganisms">
        <title>Genome Evolution of Filamentous Cyanobacterium Nostoc Species: From Facultative Symbiosis to Free Living.</title>
        <authorList>
            <person name="Huo D."/>
            <person name="Li H."/>
            <person name="Cai F."/>
            <person name="Guo X."/>
            <person name="Qiao Z."/>
            <person name="Wang W."/>
            <person name="Yu G."/>
            <person name="Li R."/>
        </authorList>
    </citation>
    <scope>NUCLEOTIDE SEQUENCE [LARGE SCALE GENOMIC DNA]</scope>
    <source>
        <strain evidence="3 4">CHAB 5714</strain>
    </source>
</reference>
<dbReference type="InterPro" id="IPR003313">
    <property type="entry name" value="AraC-bd"/>
</dbReference>
<dbReference type="Proteomes" id="UP001199525">
    <property type="component" value="Unassembled WGS sequence"/>
</dbReference>
<evidence type="ECO:0000313" key="4">
    <source>
        <dbReference type="Proteomes" id="UP001199525"/>
    </source>
</evidence>
<evidence type="ECO:0000259" key="2">
    <source>
        <dbReference type="Pfam" id="PF02311"/>
    </source>
</evidence>
<dbReference type="Gene3D" id="2.60.120.10">
    <property type="entry name" value="Jelly Rolls"/>
    <property type="match status" value="1"/>
</dbReference>
<evidence type="ECO:0000313" key="3">
    <source>
        <dbReference type="EMBL" id="MCC5599432.1"/>
    </source>
</evidence>
<accession>A0ABS8I5V3</accession>
<dbReference type="Pfam" id="PF02311">
    <property type="entry name" value="AraC_binding"/>
    <property type="match status" value="1"/>
</dbReference>
<feature type="domain" description="AraC-type arabinose-binding/dimerisation" evidence="2">
    <location>
        <begin position="177"/>
        <end position="234"/>
    </location>
</feature>